<keyword evidence="2" id="KW-1185">Reference proteome</keyword>
<proteinExistence type="predicted"/>
<protein>
    <submittedName>
        <fullName evidence="1">Heme binding</fullName>
    </submittedName>
</protein>
<dbReference type="Proteomes" id="UP000076837">
    <property type="component" value="Unassembled WGS sequence"/>
</dbReference>
<comment type="caution">
    <text evidence="1">The sequence shown here is derived from an EMBL/GenBank/DDBJ whole genome shotgun (WGS) entry which is preliminary data.</text>
</comment>
<dbReference type="PANTHER" id="PTHR47582">
    <property type="entry name" value="P450, PUTATIVE (EUROFUNG)-RELATED"/>
    <property type="match status" value="1"/>
</dbReference>
<gene>
    <name evidence="1" type="ORF">ST47_g8322</name>
</gene>
<reference evidence="1 2" key="1">
    <citation type="journal article" date="2016" name="Sci. Rep.">
        <title>Draft genome sequencing and secretome analysis of fungal phytopathogen Ascochyta rabiei provides insight into the necrotrophic effector repertoire.</title>
        <authorList>
            <person name="Verma S."/>
            <person name="Gazara R.K."/>
            <person name="Nizam S."/>
            <person name="Parween S."/>
            <person name="Chattopadhyay D."/>
            <person name="Verma P.K."/>
        </authorList>
    </citation>
    <scope>NUCLEOTIDE SEQUENCE [LARGE SCALE GENOMIC DNA]</scope>
    <source>
        <strain evidence="1 2">ArDII</strain>
    </source>
</reference>
<dbReference type="AlphaFoldDB" id="A0A162ZBY0"/>
<dbReference type="EMBL" id="JYNV01000278">
    <property type="protein sequence ID" value="KZM20524.1"/>
    <property type="molecule type" value="Genomic_DNA"/>
</dbReference>
<evidence type="ECO:0000313" key="2">
    <source>
        <dbReference type="Proteomes" id="UP000076837"/>
    </source>
</evidence>
<sequence>MLGAMLIQSRACSQSRRTPLFEWVKEALIVPTTNGVYGPQNPYRNSAAYEDNWTFFTGVPTKIKGGRWLVKDSVAAIDSLGLSWQEHFQLNGHKPYSGIVQKFKDENGDHVPTLDVTALKVSCPLLNSAFKEVLRLDAIGTGVRRVEEDYRLDEVFAFAVMLLLRFDIMPTAENWTIPSSVKAKMTTNMPEPDFDVDFEVRGTSDDRDVKWIWTSSNSEDLVMLGSQDEHGNETS</sequence>
<organism evidence="1 2">
    <name type="scientific">Didymella rabiei</name>
    <name type="common">Chickpea ascochyta blight fungus</name>
    <name type="synonym">Mycosphaerella rabiei</name>
    <dbReference type="NCBI Taxonomy" id="5454"/>
    <lineage>
        <taxon>Eukaryota</taxon>
        <taxon>Fungi</taxon>
        <taxon>Dikarya</taxon>
        <taxon>Ascomycota</taxon>
        <taxon>Pezizomycotina</taxon>
        <taxon>Dothideomycetes</taxon>
        <taxon>Pleosporomycetidae</taxon>
        <taxon>Pleosporales</taxon>
        <taxon>Pleosporineae</taxon>
        <taxon>Didymellaceae</taxon>
        <taxon>Ascochyta</taxon>
    </lineage>
</organism>
<name>A0A162ZBY0_DIDRA</name>
<accession>A0A162ZBY0</accession>
<dbReference type="STRING" id="5454.A0A162ZBY0"/>
<dbReference type="PANTHER" id="PTHR47582:SF1">
    <property type="entry name" value="P450, PUTATIVE (EUROFUNG)-RELATED"/>
    <property type="match status" value="1"/>
</dbReference>
<dbReference type="InterPro" id="IPR053007">
    <property type="entry name" value="CYP450_monoxygenase_sec-met"/>
</dbReference>
<evidence type="ECO:0000313" key="1">
    <source>
        <dbReference type="EMBL" id="KZM20524.1"/>
    </source>
</evidence>